<reference evidence="1 2" key="1">
    <citation type="journal article" date="2022" name="bioRxiv">
        <title>The genome of the oomycete Peronosclerospora sorghi, a cosmopolitan pathogen of maize and sorghum, is inflated with dispersed pseudogenes.</title>
        <authorList>
            <person name="Fletcher K."/>
            <person name="Martin F."/>
            <person name="Isakeit T."/>
            <person name="Cavanaugh K."/>
            <person name="Magill C."/>
            <person name="Michelmore R."/>
        </authorList>
    </citation>
    <scope>NUCLEOTIDE SEQUENCE [LARGE SCALE GENOMIC DNA]</scope>
    <source>
        <strain evidence="1">P6</strain>
    </source>
</reference>
<evidence type="ECO:0000313" key="1">
    <source>
        <dbReference type="EMBL" id="KAI9920702.1"/>
    </source>
</evidence>
<proteinExistence type="predicted"/>
<dbReference type="EMBL" id="CM047580">
    <property type="protein sequence ID" value="KAI9920702.1"/>
    <property type="molecule type" value="Genomic_DNA"/>
</dbReference>
<name>A0ACC0WQ30_9STRA</name>
<sequence length="114" mass="12479">MGCIVPHKSMPNASVVVPLVTSSLYNDNMVSPVEAASATNVLERLPISRDDHVSVINCPLPHSNTNRDHLADALDRCAQFFVAPLFTPSATERELQAVNAEHSKNLQNDALRLY</sequence>
<protein>
    <submittedName>
        <fullName evidence="1">Uncharacterized protein</fullName>
    </submittedName>
</protein>
<comment type="caution">
    <text evidence="1">The sequence shown here is derived from an EMBL/GenBank/DDBJ whole genome shotgun (WGS) entry which is preliminary data.</text>
</comment>
<accession>A0ACC0WQ30</accession>
<evidence type="ECO:0000313" key="2">
    <source>
        <dbReference type="Proteomes" id="UP001163321"/>
    </source>
</evidence>
<keyword evidence="2" id="KW-1185">Reference proteome</keyword>
<gene>
    <name evidence="1" type="ORF">PsorP6_000047</name>
</gene>
<organism evidence="1 2">
    <name type="scientific">Peronosclerospora sorghi</name>
    <dbReference type="NCBI Taxonomy" id="230839"/>
    <lineage>
        <taxon>Eukaryota</taxon>
        <taxon>Sar</taxon>
        <taxon>Stramenopiles</taxon>
        <taxon>Oomycota</taxon>
        <taxon>Peronosporomycetes</taxon>
        <taxon>Peronosporales</taxon>
        <taxon>Peronosporaceae</taxon>
        <taxon>Peronosclerospora</taxon>
    </lineage>
</organism>
<dbReference type="Proteomes" id="UP001163321">
    <property type="component" value="Chromosome 1"/>
</dbReference>